<dbReference type="GO" id="GO:0016787">
    <property type="term" value="F:hydrolase activity"/>
    <property type="evidence" value="ECO:0007669"/>
    <property type="project" value="UniProtKB-KW"/>
</dbReference>
<evidence type="ECO:0000256" key="6">
    <source>
        <dbReference type="ARBA" id="ARBA00022842"/>
    </source>
</evidence>
<feature type="domain" description="PIN" evidence="9">
    <location>
        <begin position="5"/>
        <end position="106"/>
    </location>
</feature>
<dbReference type="PANTHER" id="PTHR33653">
    <property type="entry name" value="RIBONUCLEASE VAPC2"/>
    <property type="match status" value="1"/>
</dbReference>
<comment type="caution">
    <text evidence="10">The sequence shown here is derived from an EMBL/GenBank/DDBJ whole genome shotgun (WGS) entry which is preliminary data.</text>
</comment>
<dbReference type="PANTHER" id="PTHR33653:SF1">
    <property type="entry name" value="RIBONUCLEASE VAPC2"/>
    <property type="match status" value="1"/>
</dbReference>
<keyword evidence="3 8" id="KW-0540">Nuclease</keyword>
<evidence type="ECO:0000256" key="7">
    <source>
        <dbReference type="ARBA" id="ARBA00038093"/>
    </source>
</evidence>
<dbReference type="Gene3D" id="3.40.50.1010">
    <property type="entry name" value="5'-nuclease"/>
    <property type="match status" value="1"/>
</dbReference>
<evidence type="ECO:0000256" key="5">
    <source>
        <dbReference type="ARBA" id="ARBA00022801"/>
    </source>
</evidence>
<evidence type="ECO:0000256" key="4">
    <source>
        <dbReference type="ARBA" id="ARBA00022723"/>
    </source>
</evidence>
<feature type="binding site" evidence="8">
    <location>
        <position position="7"/>
    </location>
    <ligand>
        <name>Mg(2+)</name>
        <dbReference type="ChEBI" id="CHEBI:18420"/>
    </ligand>
</feature>
<evidence type="ECO:0000256" key="3">
    <source>
        <dbReference type="ARBA" id="ARBA00022722"/>
    </source>
</evidence>
<dbReference type="AlphaFoldDB" id="A0A124JTF6"/>
<evidence type="ECO:0000256" key="2">
    <source>
        <dbReference type="ARBA" id="ARBA00022649"/>
    </source>
</evidence>
<keyword evidence="2 8" id="KW-1277">Toxin-antitoxin system</keyword>
<dbReference type="GO" id="GO:0004540">
    <property type="term" value="F:RNA nuclease activity"/>
    <property type="evidence" value="ECO:0007669"/>
    <property type="project" value="InterPro"/>
</dbReference>
<evidence type="ECO:0000313" key="11">
    <source>
        <dbReference type="Proteomes" id="UP000058012"/>
    </source>
</evidence>
<keyword evidence="5 8" id="KW-0378">Hydrolase</keyword>
<dbReference type="InterPro" id="IPR002716">
    <property type="entry name" value="PIN_dom"/>
</dbReference>
<feature type="binding site" evidence="8">
    <location>
        <position position="86"/>
    </location>
    <ligand>
        <name>Mg(2+)</name>
        <dbReference type="ChEBI" id="CHEBI:18420"/>
    </ligand>
</feature>
<organism evidence="10 11">
    <name type="scientific">Novosphingobium fuchskuhlense</name>
    <dbReference type="NCBI Taxonomy" id="1117702"/>
    <lineage>
        <taxon>Bacteria</taxon>
        <taxon>Pseudomonadati</taxon>
        <taxon>Pseudomonadota</taxon>
        <taxon>Alphaproteobacteria</taxon>
        <taxon>Sphingomonadales</taxon>
        <taxon>Sphingomonadaceae</taxon>
        <taxon>Novosphingobium</taxon>
    </lineage>
</organism>
<dbReference type="GO" id="GO:0090729">
    <property type="term" value="F:toxin activity"/>
    <property type="evidence" value="ECO:0007669"/>
    <property type="project" value="UniProtKB-KW"/>
</dbReference>
<dbReference type="Pfam" id="PF01850">
    <property type="entry name" value="PIN"/>
    <property type="match status" value="1"/>
</dbReference>
<name>A0A124JTF6_9SPHN</name>
<dbReference type="Proteomes" id="UP000058012">
    <property type="component" value="Unassembled WGS sequence"/>
</dbReference>
<evidence type="ECO:0000313" key="10">
    <source>
        <dbReference type="EMBL" id="KUR70127.1"/>
    </source>
</evidence>
<keyword evidence="8" id="KW-0800">Toxin</keyword>
<comment type="cofactor">
    <cofactor evidence="1 8">
        <name>Mg(2+)</name>
        <dbReference type="ChEBI" id="CHEBI:18420"/>
    </cofactor>
</comment>
<dbReference type="OrthoDB" id="532510at2"/>
<dbReference type="EMBL" id="LLZS01000009">
    <property type="protein sequence ID" value="KUR70127.1"/>
    <property type="molecule type" value="Genomic_DNA"/>
</dbReference>
<keyword evidence="11" id="KW-1185">Reference proteome</keyword>
<dbReference type="SUPFAM" id="SSF88723">
    <property type="entry name" value="PIN domain-like"/>
    <property type="match status" value="1"/>
</dbReference>
<keyword evidence="4 8" id="KW-0479">Metal-binding</keyword>
<dbReference type="RefSeq" id="WP_067912616.1">
    <property type="nucleotide sequence ID" value="NZ_KQ954246.1"/>
</dbReference>
<dbReference type="InterPro" id="IPR022907">
    <property type="entry name" value="VapC_family"/>
</dbReference>
<evidence type="ECO:0000256" key="8">
    <source>
        <dbReference type="HAMAP-Rule" id="MF_00265"/>
    </source>
</evidence>
<keyword evidence="6 8" id="KW-0460">Magnesium</keyword>
<evidence type="ECO:0000259" key="9">
    <source>
        <dbReference type="Pfam" id="PF01850"/>
    </source>
</evidence>
<comment type="similarity">
    <text evidence="7 8">Belongs to the PINc/VapC protein family.</text>
</comment>
<dbReference type="GO" id="GO:0000287">
    <property type="term" value="F:magnesium ion binding"/>
    <property type="evidence" value="ECO:0007669"/>
    <property type="project" value="UniProtKB-UniRule"/>
</dbReference>
<protein>
    <recommendedName>
        <fullName evidence="8">Ribonuclease VapC</fullName>
        <shortName evidence="8">RNase VapC</shortName>
        <ecNumber evidence="8">3.1.-.-</ecNumber>
    </recommendedName>
    <alternativeName>
        <fullName evidence="8">Toxin VapC</fullName>
    </alternativeName>
</protein>
<dbReference type="HAMAP" id="MF_00265">
    <property type="entry name" value="VapC_Nob1"/>
    <property type="match status" value="1"/>
</dbReference>
<accession>A0A124JTF6</accession>
<dbReference type="EC" id="3.1.-.-" evidence="8"/>
<dbReference type="InterPro" id="IPR050556">
    <property type="entry name" value="Type_II_TA_system_RNase"/>
</dbReference>
<comment type="function">
    <text evidence="8">Toxic component of a toxin-antitoxin (TA) system. An RNase.</text>
</comment>
<dbReference type="InterPro" id="IPR029060">
    <property type="entry name" value="PIN-like_dom_sf"/>
</dbReference>
<evidence type="ECO:0000256" key="1">
    <source>
        <dbReference type="ARBA" id="ARBA00001946"/>
    </source>
</evidence>
<proteinExistence type="inferred from homology"/>
<sequence length="121" mass="13815">MSDPFFDTNIVIDWLNRKAPARAELARYNRHRISRIAWTEVLAGEPLETRDHVRELIAPFEIVEVDGRIAQAAADIRHRTRMKLLDALILATAQINGAILVTRNTRDFPAEMPGIRVPYTL</sequence>
<gene>
    <name evidence="8" type="primary">vapC</name>
    <name evidence="10" type="ORF">AQZ52_14770</name>
</gene>
<reference evidence="10 11" key="1">
    <citation type="submission" date="2015-10" db="EMBL/GenBank/DDBJ databases">
        <title>Draft genome sequence of Novosphingobium fuchskuhlense DSM 25065 isolated from a surface water sample of the southwest basin of Lake Grosse Fuchskuhle.</title>
        <authorList>
            <person name="Ruckert C."/>
            <person name="Winkler A."/>
            <person name="Glaeser J."/>
            <person name="Grossart H.-P."/>
            <person name="Kalinowski J."/>
            <person name="Glaeser S."/>
        </authorList>
    </citation>
    <scope>NUCLEOTIDE SEQUENCE [LARGE SCALE GENOMIC DNA]</scope>
    <source>
        <strain evidence="10 11">FNE08-7</strain>
    </source>
</reference>
<dbReference type="STRING" id="1117702.AQZ52_14770"/>
<dbReference type="CDD" id="cd18737">
    <property type="entry name" value="PIN_VapC4-5_FitB-like"/>
    <property type="match status" value="1"/>
</dbReference>